<dbReference type="EMBL" id="JARFVA010000001">
    <property type="protein sequence ID" value="MDF0705597.1"/>
    <property type="molecule type" value="Genomic_DNA"/>
</dbReference>
<organism evidence="3 4">
    <name type="scientific">Flagellimonas okinawensis</name>
    <dbReference type="NCBI Taxonomy" id="3031324"/>
    <lineage>
        <taxon>Bacteria</taxon>
        <taxon>Pseudomonadati</taxon>
        <taxon>Bacteroidota</taxon>
        <taxon>Flavobacteriia</taxon>
        <taxon>Flavobacteriales</taxon>
        <taxon>Flavobacteriaceae</taxon>
        <taxon>Flagellimonas</taxon>
    </lineage>
</organism>
<dbReference type="PANTHER" id="PTHR37464">
    <property type="entry name" value="BLL2463 PROTEIN"/>
    <property type="match status" value="1"/>
</dbReference>
<feature type="transmembrane region" description="Helical" evidence="1">
    <location>
        <begin position="18"/>
        <end position="36"/>
    </location>
</feature>
<name>A0ABT5XIF0_9FLAO</name>
<proteinExistence type="predicted"/>
<sequence length="650" mass="73836">MPIFDQEIMGMQFKHPEILWALFLLIIPILIHLFQLRRFTKTPFTNVAMLQRVVSESRKSNTLKKWLLLCTRLLLLAAIILAFAQPFTAANTALQVKETVVYLDDSFSMQAKNNGISLLEKAVQDLLKNIDSENEFSLFTNERTFADIRVTDIQNALLSLPYTSKQLNLNEIHLKANILFSQNNGSVKNLIVISDFQERIAETKADWNSALKTYFVPLSAREVQNVSIDSVFVNDNTSDQSQLNVFLSGGNTDDPLPISLYNGDELIAKAAAKFNSAGDAVVDFTIPVNAILNGRLSIIDNALGYDNRFFFNINEREKIKVLAISESDNDYLNRLFRGEEFEFQKYRLNQLDYSTLSDRNVVIIDNQYAIPNSLQNILRTFKNDGGTLIIIPSLNIDLGSYNNLLSSLSSTQFSEKISSETQLTTIAFDHPLYRNVFEQEVTNFQYPYINTHYGIQSNLPKALSMDGGNSFLVGDDGFYVFTAPLELDNSNFINSPLIVPTFYNMAQSSLQTPKSYQTLGKVNTVDIPVEIGTDEILKVSKDNYEFIPLQQTYPNRVRLTFDQNPIEDGIYSIEQDNSILQNISFNYPRTESQLKYLDVGTLENINTMDSIPELFEYLKAENNITGYWKWFVILALLLALIEVLIQKLVT</sequence>
<feature type="domain" description="Aerotolerance regulator N-terminal" evidence="2">
    <location>
        <begin position="11"/>
        <end position="86"/>
    </location>
</feature>
<evidence type="ECO:0000313" key="3">
    <source>
        <dbReference type="EMBL" id="MDF0705597.1"/>
    </source>
</evidence>
<gene>
    <name evidence="3" type="ORF">PY091_00130</name>
</gene>
<keyword evidence="1" id="KW-0812">Transmembrane</keyword>
<feature type="transmembrane region" description="Helical" evidence="1">
    <location>
        <begin position="627"/>
        <end position="645"/>
    </location>
</feature>
<feature type="transmembrane region" description="Helical" evidence="1">
    <location>
        <begin position="66"/>
        <end position="84"/>
    </location>
</feature>
<accession>A0ABT5XIF0</accession>
<evidence type="ECO:0000256" key="1">
    <source>
        <dbReference type="SAM" id="Phobius"/>
    </source>
</evidence>
<evidence type="ECO:0000259" key="2">
    <source>
        <dbReference type="Pfam" id="PF07584"/>
    </source>
</evidence>
<dbReference type="NCBIfam" id="TIGR02226">
    <property type="entry name" value="two_anch"/>
    <property type="match status" value="1"/>
</dbReference>
<protein>
    <submittedName>
        <fullName evidence="3">BatA domain-containing protein</fullName>
    </submittedName>
</protein>
<dbReference type="Pfam" id="PF07584">
    <property type="entry name" value="BatA"/>
    <property type="match status" value="1"/>
</dbReference>
<dbReference type="InterPro" id="IPR024163">
    <property type="entry name" value="Aerotolerance_reg_N"/>
</dbReference>
<reference evidence="3 4" key="1">
    <citation type="submission" date="2023-03" db="EMBL/GenBank/DDBJ databases">
        <title>Muricauda XX sp. nov. and Muricauda XXX sp. nov., two novel species isolated from Okinawa Trough.</title>
        <authorList>
            <person name="Cao W."/>
            <person name="Deng X."/>
        </authorList>
    </citation>
    <scope>NUCLEOTIDE SEQUENCE [LARGE SCALE GENOMIC DNA]</scope>
    <source>
        <strain evidence="3 4">81s02</strain>
    </source>
</reference>
<dbReference type="InterPro" id="IPR011933">
    <property type="entry name" value="Double_TM_dom"/>
</dbReference>
<keyword evidence="1" id="KW-0472">Membrane</keyword>
<dbReference type="Proteomes" id="UP001217083">
    <property type="component" value="Unassembled WGS sequence"/>
</dbReference>
<comment type="caution">
    <text evidence="3">The sequence shown here is derived from an EMBL/GenBank/DDBJ whole genome shotgun (WGS) entry which is preliminary data.</text>
</comment>
<evidence type="ECO:0000313" key="4">
    <source>
        <dbReference type="Proteomes" id="UP001217083"/>
    </source>
</evidence>
<dbReference type="PANTHER" id="PTHR37464:SF1">
    <property type="entry name" value="BLL2463 PROTEIN"/>
    <property type="match status" value="1"/>
</dbReference>
<keyword evidence="1" id="KW-1133">Transmembrane helix</keyword>
<keyword evidence="4" id="KW-1185">Reference proteome</keyword>